<dbReference type="Gene3D" id="2.70.50.60">
    <property type="entry name" value="abc- transporter (atp binding component) like domain"/>
    <property type="match status" value="1"/>
</dbReference>
<dbReference type="GO" id="GO:0005524">
    <property type="term" value="F:ATP binding"/>
    <property type="evidence" value="ECO:0007669"/>
    <property type="project" value="UniProtKB-KW"/>
</dbReference>
<dbReference type="InterPro" id="IPR027417">
    <property type="entry name" value="P-loop_NTPase"/>
</dbReference>
<comment type="similarity">
    <text evidence="1">Belongs to the ABC transporter superfamily.</text>
</comment>
<name>A0A382IGN2_9ZZZZ</name>
<dbReference type="Gene3D" id="3.40.50.300">
    <property type="entry name" value="P-loop containing nucleotide triphosphate hydrolases"/>
    <property type="match status" value="1"/>
</dbReference>
<dbReference type="Pfam" id="PF00005">
    <property type="entry name" value="ABC_tran"/>
    <property type="match status" value="1"/>
</dbReference>
<dbReference type="InterPro" id="IPR050683">
    <property type="entry name" value="Bact_Polysacc_Export_ATP-bd"/>
</dbReference>
<organism evidence="6">
    <name type="scientific">marine metagenome</name>
    <dbReference type="NCBI Taxonomy" id="408172"/>
    <lineage>
        <taxon>unclassified sequences</taxon>
        <taxon>metagenomes</taxon>
        <taxon>ecological metagenomes</taxon>
    </lineage>
</organism>
<protein>
    <recommendedName>
        <fullName evidence="5">ABC transporter domain-containing protein</fullName>
    </recommendedName>
</protein>
<dbReference type="SMART" id="SM00382">
    <property type="entry name" value="AAA"/>
    <property type="match status" value="1"/>
</dbReference>
<feature type="non-terminal residue" evidence="6">
    <location>
        <position position="330"/>
    </location>
</feature>
<dbReference type="EMBL" id="UINC01067101">
    <property type="protein sequence ID" value="SVB98449.1"/>
    <property type="molecule type" value="Genomic_DNA"/>
</dbReference>
<keyword evidence="3" id="KW-0547">Nucleotide-binding</keyword>
<dbReference type="AlphaFoldDB" id="A0A382IGN2"/>
<keyword evidence="4" id="KW-0067">ATP-binding</keyword>
<feature type="domain" description="ABC transporter" evidence="5">
    <location>
        <begin position="22"/>
        <end position="243"/>
    </location>
</feature>
<dbReference type="PANTHER" id="PTHR46743:SF2">
    <property type="entry name" value="TEICHOIC ACIDS EXPORT ATP-BINDING PROTEIN TAGH"/>
    <property type="match status" value="1"/>
</dbReference>
<dbReference type="InterPro" id="IPR003593">
    <property type="entry name" value="AAA+_ATPase"/>
</dbReference>
<dbReference type="GO" id="GO:0016887">
    <property type="term" value="F:ATP hydrolysis activity"/>
    <property type="evidence" value="ECO:0007669"/>
    <property type="project" value="InterPro"/>
</dbReference>
<evidence type="ECO:0000259" key="5">
    <source>
        <dbReference type="PROSITE" id="PS50893"/>
    </source>
</evidence>
<dbReference type="GO" id="GO:0016020">
    <property type="term" value="C:membrane"/>
    <property type="evidence" value="ECO:0007669"/>
    <property type="project" value="InterPro"/>
</dbReference>
<feature type="non-terminal residue" evidence="6">
    <location>
        <position position="1"/>
    </location>
</feature>
<dbReference type="CDD" id="cd03220">
    <property type="entry name" value="ABC_KpsT_Wzt"/>
    <property type="match status" value="1"/>
</dbReference>
<dbReference type="InterPro" id="IPR003439">
    <property type="entry name" value="ABC_transporter-like_ATP-bd"/>
</dbReference>
<evidence type="ECO:0000256" key="3">
    <source>
        <dbReference type="ARBA" id="ARBA00022741"/>
    </source>
</evidence>
<evidence type="ECO:0000256" key="2">
    <source>
        <dbReference type="ARBA" id="ARBA00022448"/>
    </source>
</evidence>
<evidence type="ECO:0000313" key="6">
    <source>
        <dbReference type="EMBL" id="SVB98449.1"/>
    </source>
</evidence>
<dbReference type="InterPro" id="IPR015860">
    <property type="entry name" value="ABC_transpr_TagH-like"/>
</dbReference>
<evidence type="ECO:0000256" key="1">
    <source>
        <dbReference type="ARBA" id="ARBA00005417"/>
    </source>
</evidence>
<reference evidence="6" key="1">
    <citation type="submission" date="2018-05" db="EMBL/GenBank/DDBJ databases">
        <authorList>
            <person name="Lanie J.A."/>
            <person name="Ng W.-L."/>
            <person name="Kazmierczak K.M."/>
            <person name="Andrzejewski T.M."/>
            <person name="Davidsen T.M."/>
            <person name="Wayne K.J."/>
            <person name="Tettelin H."/>
            <person name="Glass J.I."/>
            <person name="Rusch D."/>
            <person name="Podicherti R."/>
            <person name="Tsui H.-C.T."/>
            <person name="Winkler M.E."/>
        </authorList>
    </citation>
    <scope>NUCLEOTIDE SEQUENCE</scope>
</reference>
<evidence type="ECO:0000256" key="4">
    <source>
        <dbReference type="ARBA" id="ARBA00022840"/>
    </source>
</evidence>
<proteinExistence type="inferred from homology"/>
<dbReference type="PROSITE" id="PS50893">
    <property type="entry name" value="ABC_TRANSPORTER_2"/>
    <property type="match status" value="1"/>
</dbReference>
<dbReference type="SUPFAM" id="SSF52540">
    <property type="entry name" value="P-loop containing nucleoside triphosphate hydrolases"/>
    <property type="match status" value="1"/>
</dbReference>
<sequence length="330" mass="37126">VLGVKSLSKVYRIYRNPIDRIRELYSIRRRIYHDKFSALKDINFDVFRGETVGIIGPNGSGKSTLLEIVAGTLSPTTGSVEKVGTVAALLELGAGFNPAFSGRDNVYLNASILGIPKQQVEENFADILAFADIGEFIDHPVSTYSSGMYVRLAFATAISTDPNILIVDEALAVGDIRFQRKCFRRFQEMQDDGKTILFVSHAVDLVQAHCSRAIFLNQGRLIEIGDPKAVIQAYLEHLFGSEKKVAPQREDPVKQHTNDRSLPLSRSGQVLARSEKLQEDLCPMRRTYNKNEYRWGDRRAEIFDYRLVTDRGTDQAHFQVGEQVQLVMQV</sequence>
<dbReference type="GO" id="GO:0140359">
    <property type="term" value="F:ABC-type transporter activity"/>
    <property type="evidence" value="ECO:0007669"/>
    <property type="project" value="InterPro"/>
</dbReference>
<accession>A0A382IGN2</accession>
<dbReference type="PANTHER" id="PTHR46743">
    <property type="entry name" value="TEICHOIC ACIDS EXPORT ATP-BINDING PROTEIN TAGH"/>
    <property type="match status" value="1"/>
</dbReference>
<gene>
    <name evidence="6" type="ORF">METZ01_LOCUS251303</name>
</gene>
<keyword evidence="2" id="KW-0813">Transport</keyword>